<comment type="caution">
    <text evidence="2">The sequence shown here is derived from an EMBL/GenBank/DDBJ whole genome shotgun (WGS) entry which is preliminary data.</text>
</comment>
<feature type="compositionally biased region" description="Basic and acidic residues" evidence="1">
    <location>
        <begin position="335"/>
        <end position="346"/>
    </location>
</feature>
<proteinExistence type="predicted"/>
<protein>
    <submittedName>
        <fullName evidence="2">Uncharacterized protein</fullName>
    </submittedName>
</protein>
<dbReference type="AlphaFoldDB" id="A0A1S1HSH9"/>
<accession>A0A1S1HSH9</accession>
<organism evidence="2 3">
    <name type="scientific">Providencia stuartii</name>
    <dbReference type="NCBI Taxonomy" id="588"/>
    <lineage>
        <taxon>Bacteria</taxon>
        <taxon>Pseudomonadati</taxon>
        <taxon>Pseudomonadota</taxon>
        <taxon>Gammaproteobacteria</taxon>
        <taxon>Enterobacterales</taxon>
        <taxon>Morganellaceae</taxon>
        <taxon>Providencia</taxon>
    </lineage>
</organism>
<evidence type="ECO:0000313" key="3">
    <source>
        <dbReference type="Proteomes" id="UP000179588"/>
    </source>
</evidence>
<gene>
    <name evidence="2" type="ORF">A3Q29_16340</name>
</gene>
<keyword evidence="3" id="KW-1185">Reference proteome</keyword>
<sequence length="679" mass="76380">MKTFICVFEPTIEARTNGAIPLTIAFNAANAKIAAATAMIKLSEEYPDSMDNFNIDEPIVCEDSVGSPRPALDKFDEKFALENEFDGEKWVPVQYEDFNKINVVIRIAAILLFNKTQFTRSDVSKAVSFVNESSDQPKIRNIAEGLGKIKQLDSMDAEQTYEIANAVFEFADDNVTLIEAIGLGNSWLVEEPKSEVVITETTSAEEPVIKRDYSMIDTEIALALLGNVDINDVKGSDVRKAKELIASDDKAWKRWSMDLRTFTGILNIPREQVFALITESLDQPELIDNANARKAFIDSKLGTNQPKVTALGNGRFSVDNLVNKPANDEQSSTVIEEKPPVIEDKPKRTRKKKEPAKVEESTSTEAAIEPTKEPESVVISATEMTIQHDDFEHRATILEESLNQQSAEHQANMHIWQQVQRTDPRFTKPLAGVGYTGTSINGTYMVMRATEIFGPLGTGWNYEVLESEFIDGMPLSEPIYDEKNKYIGARYLRDANGSLFCEQHHSIKILLWYLIEGEVRGEIISYGATKFRYKSNNGLVTDIEVYKKSLTDAIKKALSMLGFSADVFLGMHDNPEYVASNKLEYEIKAATDNAEDVTRVRKELDDKFTKHTETMRSAVTQNELRGITSALTREISTHIKLSQDRGDKEYAKYLSGRLRRLNEIEKECVDLLKQKEEAI</sequence>
<evidence type="ECO:0000256" key="1">
    <source>
        <dbReference type="SAM" id="MobiDB-lite"/>
    </source>
</evidence>
<evidence type="ECO:0000313" key="2">
    <source>
        <dbReference type="EMBL" id="OHT24967.1"/>
    </source>
</evidence>
<name>A0A1S1HSH9_PROST</name>
<reference evidence="2 3" key="1">
    <citation type="submission" date="2016-03" db="EMBL/GenBank/DDBJ databases">
        <title>Genome sequence of Providencia stuartii strain, isolated from the salivary glands of larval Lucilia sericata.</title>
        <authorList>
            <person name="Yuan Y."/>
            <person name="Zhang Y."/>
            <person name="Fu S."/>
            <person name="Crippen T.L."/>
            <person name="Visi D."/>
            <person name="Benbow M.E."/>
            <person name="Allen M."/>
            <person name="Tomberlin J.K."/>
            <person name="Sze S.-H."/>
            <person name="Tarone A.M."/>
        </authorList>
    </citation>
    <scope>NUCLEOTIDE SEQUENCE [LARGE SCALE GENOMIC DNA]</scope>
    <source>
        <strain evidence="2 3">Crippen</strain>
    </source>
</reference>
<feature type="region of interest" description="Disordered" evidence="1">
    <location>
        <begin position="323"/>
        <end position="375"/>
    </location>
</feature>
<dbReference type="EMBL" id="LVIE01000090">
    <property type="protein sequence ID" value="OHT24967.1"/>
    <property type="molecule type" value="Genomic_DNA"/>
</dbReference>
<dbReference type="Proteomes" id="UP000179588">
    <property type="component" value="Unassembled WGS sequence"/>
</dbReference>